<dbReference type="GO" id="GO:0005524">
    <property type="term" value="F:ATP binding"/>
    <property type="evidence" value="ECO:0007669"/>
    <property type="project" value="UniProtKB-KW"/>
</dbReference>
<dbReference type="Gene3D" id="2.40.30.270">
    <property type="match status" value="1"/>
</dbReference>
<comment type="subcellular location">
    <subcellularLocation>
        <location evidence="1">Cytoplasm</location>
    </subcellularLocation>
</comment>
<dbReference type="FunFam" id="3.40.50.300:FF:001468">
    <property type="entry name" value="Probable RNA helicase SDE3"/>
    <property type="match status" value="1"/>
</dbReference>
<dbReference type="GO" id="GO:0016787">
    <property type="term" value="F:hydrolase activity"/>
    <property type="evidence" value="ECO:0007669"/>
    <property type="project" value="UniProtKB-KW"/>
</dbReference>
<evidence type="ECO:0000259" key="4">
    <source>
        <dbReference type="Pfam" id="PF13086"/>
    </source>
</evidence>
<accession>A0AAD7QAR9</accession>
<dbReference type="PANTHER" id="PTHR45418">
    <property type="entry name" value="CANCER/TESTIS ANTIGEN 55"/>
    <property type="match status" value="1"/>
</dbReference>
<keyword evidence="3" id="KW-0963">Cytoplasm</keyword>
<gene>
    <name evidence="6" type="ORF">O6P43_007591</name>
</gene>
<dbReference type="InterPro" id="IPR041677">
    <property type="entry name" value="DNA2/NAM7_AAA_11"/>
</dbReference>
<evidence type="ECO:0000259" key="5">
    <source>
        <dbReference type="Pfam" id="PF21634"/>
    </source>
</evidence>
<comment type="similarity">
    <text evidence="2">Belongs to the DNA2/NAM7 helicase family. SDE3 subfamily.</text>
</comment>
<dbReference type="GO" id="GO:0004386">
    <property type="term" value="F:helicase activity"/>
    <property type="evidence" value="ECO:0007669"/>
    <property type="project" value="UniProtKB-KW"/>
</dbReference>
<evidence type="ECO:0000313" key="6">
    <source>
        <dbReference type="EMBL" id="KAJ7978064.1"/>
    </source>
</evidence>
<organism evidence="6 7">
    <name type="scientific">Quillaja saponaria</name>
    <name type="common">Soap bark tree</name>
    <dbReference type="NCBI Taxonomy" id="32244"/>
    <lineage>
        <taxon>Eukaryota</taxon>
        <taxon>Viridiplantae</taxon>
        <taxon>Streptophyta</taxon>
        <taxon>Embryophyta</taxon>
        <taxon>Tracheophyta</taxon>
        <taxon>Spermatophyta</taxon>
        <taxon>Magnoliopsida</taxon>
        <taxon>eudicotyledons</taxon>
        <taxon>Gunneridae</taxon>
        <taxon>Pentapetalae</taxon>
        <taxon>rosids</taxon>
        <taxon>fabids</taxon>
        <taxon>Fabales</taxon>
        <taxon>Quillajaceae</taxon>
        <taxon>Quillaja</taxon>
    </lineage>
</organism>
<dbReference type="PANTHER" id="PTHR45418:SF5">
    <property type="entry name" value="BRCA2-INTERACTING PROTEIN-LIKE-RELATED"/>
    <property type="match status" value="1"/>
</dbReference>
<feature type="domain" description="DNA2/NAM7 helicase helicase" evidence="4">
    <location>
        <begin position="399"/>
        <end position="463"/>
    </location>
</feature>
<keyword evidence="7" id="KW-1185">Reference proteome</keyword>
<proteinExistence type="inferred from homology"/>
<dbReference type="InterPro" id="IPR027417">
    <property type="entry name" value="P-loop_NTPase"/>
</dbReference>
<dbReference type="EMBL" id="JARAOO010000003">
    <property type="protein sequence ID" value="KAJ7978064.1"/>
    <property type="molecule type" value="Genomic_DNA"/>
</dbReference>
<evidence type="ECO:0000313" key="7">
    <source>
        <dbReference type="Proteomes" id="UP001163823"/>
    </source>
</evidence>
<dbReference type="AlphaFoldDB" id="A0AAD7QAR9"/>
<dbReference type="KEGG" id="qsa:O6P43_007591"/>
<dbReference type="Gene3D" id="3.40.50.300">
    <property type="entry name" value="P-loop containing nucleotide triphosphate hydrolases"/>
    <property type="match status" value="1"/>
</dbReference>
<dbReference type="GO" id="GO:0005737">
    <property type="term" value="C:cytoplasm"/>
    <property type="evidence" value="ECO:0007669"/>
    <property type="project" value="UniProtKB-SubCell"/>
</dbReference>
<evidence type="ECO:0000256" key="1">
    <source>
        <dbReference type="ARBA" id="ARBA00004496"/>
    </source>
</evidence>
<dbReference type="Pfam" id="PF21634">
    <property type="entry name" value="MOV-10_beta-barrel"/>
    <property type="match status" value="1"/>
</dbReference>
<reference evidence="6" key="1">
    <citation type="journal article" date="2023" name="Science">
        <title>Elucidation of the pathway for biosynthesis of saponin adjuvants from the soapbark tree.</title>
        <authorList>
            <person name="Reed J."/>
            <person name="Orme A."/>
            <person name="El-Demerdash A."/>
            <person name="Owen C."/>
            <person name="Martin L.B.B."/>
            <person name="Misra R.C."/>
            <person name="Kikuchi S."/>
            <person name="Rejzek M."/>
            <person name="Martin A.C."/>
            <person name="Harkess A."/>
            <person name="Leebens-Mack J."/>
            <person name="Louveau T."/>
            <person name="Stephenson M.J."/>
            <person name="Osbourn A."/>
        </authorList>
    </citation>
    <scope>NUCLEOTIDE SEQUENCE</scope>
    <source>
        <strain evidence="6">S10</strain>
    </source>
</reference>
<feature type="domain" description="Helicase MOV-10-like beta-barrel" evidence="5">
    <location>
        <begin position="267"/>
        <end position="351"/>
    </location>
</feature>
<evidence type="ECO:0000256" key="2">
    <source>
        <dbReference type="ARBA" id="ARBA00005601"/>
    </source>
</evidence>
<sequence>MNKIGKAKWDDGYSTIRDKGEIGFIDFKDDKSLSGYDFSEEGPVLIYAPFPFISGIPQSIIVGDTSKCSITIENTTSEPVELWGVRIFCSNPADSFTVSLMEPPTRRSDVRLMQGFLEAFSLEDRVLQPHQTLTIWLSCKPKEIGLHTSVVYFDVGDERIERVVFLLAEDKVSQSLAANKPYARTPRRKQFTADAYLESSRPSRTTNRGIKYMLPEFEIPKDVRELLENKQVPIILSKGLTRENYSNYFSTLLIMEELHLEKEMRCYNMEGISLRRKGPQLLALEVLGLAEKRPSLVHGDRVFAKVISGSAFEDTSCEGYIYRVEADEVLLRFSREFHTSHWNGKLYNIWFSYNRVNMRRLYHAIQAAESIEPGLLFPSQSTNRSLMERISFEPFASTLNEEQIHSVDMILNCRGAPPYVIYGPPGTGKTMTLVEAILQIYISRKNARILVCAASNSAADHVLD</sequence>
<dbReference type="SUPFAM" id="SSF52540">
    <property type="entry name" value="P-loop containing nucleoside triphosphate hydrolases"/>
    <property type="match status" value="1"/>
</dbReference>
<dbReference type="Proteomes" id="UP001163823">
    <property type="component" value="Chromosome 3"/>
</dbReference>
<evidence type="ECO:0000256" key="3">
    <source>
        <dbReference type="ARBA" id="ARBA00022490"/>
    </source>
</evidence>
<name>A0AAD7QAR9_QUISA</name>
<comment type="caution">
    <text evidence="6">The sequence shown here is derived from an EMBL/GenBank/DDBJ whole genome shotgun (WGS) entry which is preliminary data.</text>
</comment>
<dbReference type="Pfam" id="PF13086">
    <property type="entry name" value="AAA_11"/>
    <property type="match status" value="1"/>
</dbReference>
<keyword evidence="6" id="KW-0378">Hydrolase</keyword>
<dbReference type="InterPro" id="IPR049080">
    <property type="entry name" value="MOV-10-like_beta-barrel"/>
</dbReference>
<protein>
    <submittedName>
        <fullName evidence="6">P-loop containing nucleoside triphosphate hydrolases superfamily protein</fullName>
    </submittedName>
</protein>